<evidence type="ECO:0000259" key="5">
    <source>
        <dbReference type="Pfam" id="PF00370"/>
    </source>
</evidence>
<dbReference type="InterPro" id="IPR018483">
    <property type="entry name" value="Carb_kinase_FGGY_CS"/>
</dbReference>
<comment type="similarity">
    <text evidence="1 4">Belongs to the FGGY kinase family.</text>
</comment>
<dbReference type="PANTHER" id="PTHR43095:SF2">
    <property type="entry name" value="GLUCONOKINASE"/>
    <property type="match status" value="1"/>
</dbReference>
<name>A0A6J4SCW4_9ACTN</name>
<dbReference type="InterPro" id="IPR018484">
    <property type="entry name" value="FGGY_N"/>
</dbReference>
<dbReference type="SUPFAM" id="SSF53067">
    <property type="entry name" value="Actin-like ATPase domain"/>
    <property type="match status" value="2"/>
</dbReference>
<evidence type="ECO:0000256" key="2">
    <source>
        <dbReference type="ARBA" id="ARBA00022679"/>
    </source>
</evidence>
<dbReference type="InterPro" id="IPR043129">
    <property type="entry name" value="ATPase_NBD"/>
</dbReference>
<dbReference type="InterPro" id="IPR018485">
    <property type="entry name" value="FGGY_C"/>
</dbReference>
<feature type="domain" description="Carbohydrate kinase FGGY C-terminal" evidence="6">
    <location>
        <begin position="260"/>
        <end position="447"/>
    </location>
</feature>
<dbReference type="GO" id="GO:0046316">
    <property type="term" value="F:gluconokinase activity"/>
    <property type="evidence" value="ECO:0007669"/>
    <property type="project" value="UniProtKB-EC"/>
</dbReference>
<feature type="domain" description="Carbohydrate kinase FGGY N-terminal" evidence="5">
    <location>
        <begin position="7"/>
        <end position="250"/>
    </location>
</feature>
<organism evidence="7">
    <name type="scientific">uncultured Rubrobacteraceae bacterium</name>
    <dbReference type="NCBI Taxonomy" id="349277"/>
    <lineage>
        <taxon>Bacteria</taxon>
        <taxon>Bacillati</taxon>
        <taxon>Actinomycetota</taxon>
        <taxon>Rubrobacteria</taxon>
        <taxon>Rubrobacterales</taxon>
        <taxon>Rubrobacteraceae</taxon>
        <taxon>environmental samples</taxon>
    </lineage>
</organism>
<evidence type="ECO:0000256" key="1">
    <source>
        <dbReference type="ARBA" id="ARBA00009156"/>
    </source>
</evidence>
<dbReference type="InterPro" id="IPR000577">
    <property type="entry name" value="Carb_kinase_FGGY"/>
</dbReference>
<dbReference type="Pfam" id="PF00370">
    <property type="entry name" value="FGGY_N"/>
    <property type="match status" value="1"/>
</dbReference>
<dbReference type="PROSITE" id="PS00445">
    <property type="entry name" value="FGGY_KINASES_2"/>
    <property type="match status" value="1"/>
</dbReference>
<dbReference type="CDD" id="cd07770">
    <property type="entry name" value="ASKHA_NBD_FGGY_GntK"/>
    <property type="match status" value="1"/>
</dbReference>
<keyword evidence="2 4" id="KW-0808">Transferase</keyword>
<keyword evidence="3 4" id="KW-0418">Kinase</keyword>
<dbReference type="Pfam" id="PF02782">
    <property type="entry name" value="FGGY_C"/>
    <property type="match status" value="1"/>
</dbReference>
<sequence>MSSLGNILSIDIGSSSVRCSVYDEAGAPMEDTASAHRHAFERGPDGTAILKAEDLSGLVYRTIDETLEKARRAGIDISAVATSAFWHGLLGVDARGRPTTPIFTWADRRAAGEARELRRRLDEKAVHRRTGAVLHSSFWPAKLLWLSRTYPEEFSRTTRFLSPDEYLQRELFGEARVGTSMASGTGLFDQNRRTWDEDLLAELPIDGSRLSPISDEPLGGTVGAWARRWPVLRDVPWFPGAGDGACSNVGSGCTDTERLAVMVGTSGAMRILWEADSAEVPEGLWCYRADARRFVAGGALSDGGNLIEWLRETLRLPDEAETEFQLSRMEPDAHGLTLLPLLAGERGPNWADQANGTVAGLSLSTRPVEILRAAMEAVALRFALIAERLDAAFPEGTKGRQVVATGGGLLNSPTWVQIMADALGRPVTVSGVKEASSRGAALLAAEALGGQKIGEVEAPLGETYHPAEGRYEIYQQALERQRSLYGALMEREAEA</sequence>
<gene>
    <name evidence="7" type="ORF">AVDCRST_MAG25-3324</name>
</gene>
<evidence type="ECO:0000313" key="7">
    <source>
        <dbReference type="EMBL" id="CAA9490354.1"/>
    </source>
</evidence>
<dbReference type="Gene3D" id="3.30.420.40">
    <property type="match status" value="2"/>
</dbReference>
<dbReference type="GO" id="GO:0005975">
    <property type="term" value="P:carbohydrate metabolic process"/>
    <property type="evidence" value="ECO:0007669"/>
    <property type="project" value="InterPro"/>
</dbReference>
<protein>
    <submittedName>
        <fullName evidence="7">Gluconokinase</fullName>
        <ecNumber evidence="7">2.7.1.12</ecNumber>
    </submittedName>
</protein>
<proteinExistence type="inferred from homology"/>
<accession>A0A6J4SCW4</accession>
<reference evidence="7" key="1">
    <citation type="submission" date="2020-02" db="EMBL/GenBank/DDBJ databases">
        <authorList>
            <person name="Meier V. D."/>
        </authorList>
    </citation>
    <scope>NUCLEOTIDE SEQUENCE</scope>
    <source>
        <strain evidence="7">AVDCRST_MAG25</strain>
    </source>
</reference>
<dbReference type="EC" id="2.7.1.12" evidence="7"/>
<evidence type="ECO:0000256" key="4">
    <source>
        <dbReference type="RuleBase" id="RU003733"/>
    </source>
</evidence>
<dbReference type="PANTHER" id="PTHR43095">
    <property type="entry name" value="SUGAR KINASE"/>
    <property type="match status" value="1"/>
</dbReference>
<dbReference type="AlphaFoldDB" id="A0A6J4SCW4"/>
<dbReference type="InterPro" id="IPR050406">
    <property type="entry name" value="FGGY_Carb_Kinase"/>
</dbReference>
<evidence type="ECO:0000256" key="3">
    <source>
        <dbReference type="ARBA" id="ARBA00022777"/>
    </source>
</evidence>
<dbReference type="PIRSF" id="PIRSF000538">
    <property type="entry name" value="GlpK"/>
    <property type="match status" value="1"/>
</dbReference>
<evidence type="ECO:0000259" key="6">
    <source>
        <dbReference type="Pfam" id="PF02782"/>
    </source>
</evidence>
<dbReference type="EMBL" id="CADCVI010000227">
    <property type="protein sequence ID" value="CAA9490354.1"/>
    <property type="molecule type" value="Genomic_DNA"/>
</dbReference>